<dbReference type="GO" id="GO:0016075">
    <property type="term" value="P:rRNA catabolic process"/>
    <property type="evidence" value="ECO:0007669"/>
    <property type="project" value="TreeGrafter"/>
</dbReference>
<dbReference type="GO" id="GO:0006402">
    <property type="term" value="P:mRNA catabolic process"/>
    <property type="evidence" value="ECO:0007669"/>
    <property type="project" value="TreeGrafter"/>
</dbReference>
<evidence type="ECO:0000256" key="2">
    <source>
        <dbReference type="ARBA" id="ARBA00022649"/>
    </source>
</evidence>
<keyword evidence="2" id="KW-1277">Toxin-antitoxin system</keyword>
<comment type="similarity">
    <text evidence="1">Belongs to the PemK/MazF family.</text>
</comment>
<name>A0A0V7Y400_ENTFC</name>
<dbReference type="Proteomes" id="UP000194885">
    <property type="component" value="Unassembled WGS sequence"/>
</dbReference>
<dbReference type="EMBL" id="JAIFOC010000065">
    <property type="protein sequence ID" value="MBX4222890.1"/>
    <property type="molecule type" value="Genomic_DNA"/>
</dbReference>
<reference evidence="4 5" key="1">
    <citation type="submission" date="2017-05" db="EMBL/GenBank/DDBJ databases">
        <title>The Genome Sequence of Enterococcus faecium 7H8_DIV0219.</title>
        <authorList>
            <consortium name="The Broad Institute Genomics Platform"/>
            <consortium name="The Broad Institute Genomic Center for Infectious Diseases"/>
            <person name="Earl A."/>
            <person name="Manson A."/>
            <person name="Schwartman J."/>
            <person name="Gilmore M."/>
            <person name="Abouelleil A."/>
            <person name="Cao P."/>
            <person name="Chapman S."/>
            <person name="Cusick C."/>
            <person name="Shea T."/>
            <person name="Young S."/>
            <person name="Neafsey D."/>
            <person name="Nusbaum C."/>
            <person name="Birren B."/>
        </authorList>
    </citation>
    <scope>NUCLEOTIDE SEQUENCE [LARGE SCALE GENOMIC DNA]</scope>
    <source>
        <strain evidence="4 5">7H8_DIV0219</strain>
    </source>
</reference>
<dbReference type="RefSeq" id="WP_005879058.1">
    <property type="nucleotide sequence ID" value="NZ_CAMRQS010000111.1"/>
</dbReference>
<evidence type="ECO:0000313" key="4">
    <source>
        <dbReference type="EMBL" id="OTN94494.1"/>
    </source>
</evidence>
<dbReference type="PANTHER" id="PTHR33988:SF3">
    <property type="entry name" value="ENDORIBONUCLEASE TOXIN CHPB-RELATED"/>
    <property type="match status" value="1"/>
</dbReference>
<organism evidence="4 5">
    <name type="scientific">Enterococcus faecium</name>
    <name type="common">Streptococcus faecium</name>
    <dbReference type="NCBI Taxonomy" id="1352"/>
    <lineage>
        <taxon>Bacteria</taxon>
        <taxon>Bacillati</taxon>
        <taxon>Bacillota</taxon>
        <taxon>Bacilli</taxon>
        <taxon>Lactobacillales</taxon>
        <taxon>Enterococcaceae</taxon>
        <taxon>Enterococcus</taxon>
    </lineage>
</organism>
<dbReference type="Proteomes" id="UP001139644">
    <property type="component" value="Unassembled WGS sequence"/>
</dbReference>
<reference evidence="3" key="2">
    <citation type="journal article" date="2022" name="J. Anim. Sci.">
        <title>Whole genome sequence analyses-based assessment of virulence potential and antimicrobial susceptibilities and resistance of Enterococcus faecium strains isolated from commercial swine and cattle probiotic products.</title>
        <authorList>
            <person name="Shridhar P.B."/>
            <person name="Amachawadi R.G."/>
            <person name="Tokach M."/>
            <person name="Patel I."/>
            <person name="Gangiredla J."/>
            <person name="Mammel M."/>
            <person name="Nagaraja T.G."/>
        </authorList>
    </citation>
    <scope>NUCLEOTIDE SEQUENCE</scope>
    <source>
        <strain evidence="3">EF215</strain>
    </source>
</reference>
<comment type="caution">
    <text evidence="4">The sequence shown here is derived from an EMBL/GenBank/DDBJ whole genome shotgun (WGS) entry which is preliminary data.</text>
</comment>
<proteinExistence type="inferred from homology"/>
<sequence length="108" mass="12635">MNYPKQKDIVWLDFDPSKGKEIRKRRPALVVSKDEFNVRTGFCLVCPITSTKRNFATYIEIKDPQEIEGEVVTHQLRAVDYTTRNIEKIEQCDLLTWVEVVEVIGMFI</sequence>
<dbReference type="GO" id="GO:0004521">
    <property type="term" value="F:RNA endonuclease activity"/>
    <property type="evidence" value="ECO:0007669"/>
    <property type="project" value="TreeGrafter"/>
</dbReference>
<dbReference type="InterPro" id="IPR011067">
    <property type="entry name" value="Plasmid_toxin/cell-grow_inhib"/>
</dbReference>
<dbReference type="AlphaFoldDB" id="A0A0V7Y400"/>
<dbReference type="Pfam" id="PF02452">
    <property type="entry name" value="PemK_toxin"/>
    <property type="match status" value="1"/>
</dbReference>
<dbReference type="SUPFAM" id="SSF50118">
    <property type="entry name" value="Cell growth inhibitor/plasmid maintenance toxic component"/>
    <property type="match status" value="1"/>
</dbReference>
<dbReference type="Gene3D" id="2.30.30.110">
    <property type="match status" value="1"/>
</dbReference>
<accession>A0A0V7Y400</accession>
<gene>
    <name evidence="4" type="ORF">A5810_000737</name>
    <name evidence="3" type="ORF">KYX88_08675</name>
</gene>
<dbReference type="PANTHER" id="PTHR33988">
    <property type="entry name" value="ENDORIBONUCLEASE MAZF-RELATED"/>
    <property type="match status" value="1"/>
</dbReference>
<evidence type="ECO:0000313" key="3">
    <source>
        <dbReference type="EMBL" id="MBX4222890.1"/>
    </source>
</evidence>
<protein>
    <submittedName>
        <fullName evidence="3">Type II toxin-antitoxin system PemK/MazF family toxin</fullName>
    </submittedName>
</protein>
<dbReference type="GO" id="GO:0003677">
    <property type="term" value="F:DNA binding"/>
    <property type="evidence" value="ECO:0007669"/>
    <property type="project" value="InterPro"/>
</dbReference>
<dbReference type="EMBL" id="NGKW01000002">
    <property type="protein sequence ID" value="OTN94494.1"/>
    <property type="molecule type" value="Genomic_DNA"/>
</dbReference>
<dbReference type="InterPro" id="IPR003477">
    <property type="entry name" value="PemK-like"/>
</dbReference>
<evidence type="ECO:0000256" key="1">
    <source>
        <dbReference type="ARBA" id="ARBA00007521"/>
    </source>
</evidence>
<evidence type="ECO:0000313" key="5">
    <source>
        <dbReference type="Proteomes" id="UP000194885"/>
    </source>
</evidence>